<accession>A0A212KZB5</accession>
<protein>
    <submittedName>
        <fullName evidence="1">Uncharacterized protein</fullName>
    </submittedName>
</protein>
<organism evidence="1">
    <name type="scientific">uncultured Desulfovibrio sp</name>
    <dbReference type="NCBI Taxonomy" id="167968"/>
    <lineage>
        <taxon>Bacteria</taxon>
        <taxon>Pseudomonadati</taxon>
        <taxon>Thermodesulfobacteriota</taxon>
        <taxon>Desulfovibrionia</taxon>
        <taxon>Desulfovibrionales</taxon>
        <taxon>Desulfovibrionaceae</taxon>
        <taxon>Desulfovibrio</taxon>
        <taxon>environmental samples</taxon>
    </lineage>
</organism>
<gene>
    <name evidence="1" type="ORF">KL86DES1_10524</name>
</gene>
<name>A0A212KZB5_9BACT</name>
<reference evidence="1" key="1">
    <citation type="submission" date="2016-08" db="EMBL/GenBank/DDBJ databases">
        <authorList>
            <person name="Seilhamer J.J."/>
        </authorList>
    </citation>
    <scope>NUCLEOTIDE SEQUENCE</scope>
    <source>
        <strain evidence="1">86-1</strain>
    </source>
</reference>
<dbReference type="EMBL" id="FMJC01000001">
    <property type="protein sequence ID" value="SCM70628.1"/>
    <property type="molecule type" value="Genomic_DNA"/>
</dbReference>
<dbReference type="AlphaFoldDB" id="A0A212KZB5"/>
<sequence length="116" mass="12735">MLMKKMSPGGARRTNTLINTTDDAQKAVEGIAAASRFSVDISTNVRRYCLPQKQAPHTRTVQLTLQHAAAGQKDLRTSAELLQLDHEHPCSPLTCPRYGNCHAASYGIRIIFANCL</sequence>
<evidence type="ECO:0000313" key="1">
    <source>
        <dbReference type="EMBL" id="SCM70628.1"/>
    </source>
</evidence>
<proteinExistence type="predicted"/>